<name>A0A0E9URT5_ANGAN</name>
<evidence type="ECO:0000313" key="1">
    <source>
        <dbReference type="EMBL" id="JAH67683.1"/>
    </source>
</evidence>
<organism evidence="1">
    <name type="scientific">Anguilla anguilla</name>
    <name type="common">European freshwater eel</name>
    <name type="synonym">Muraena anguilla</name>
    <dbReference type="NCBI Taxonomy" id="7936"/>
    <lineage>
        <taxon>Eukaryota</taxon>
        <taxon>Metazoa</taxon>
        <taxon>Chordata</taxon>
        <taxon>Craniata</taxon>
        <taxon>Vertebrata</taxon>
        <taxon>Euteleostomi</taxon>
        <taxon>Actinopterygii</taxon>
        <taxon>Neopterygii</taxon>
        <taxon>Teleostei</taxon>
        <taxon>Anguilliformes</taxon>
        <taxon>Anguillidae</taxon>
        <taxon>Anguilla</taxon>
    </lineage>
</organism>
<reference evidence="1" key="1">
    <citation type="submission" date="2014-11" db="EMBL/GenBank/DDBJ databases">
        <authorList>
            <person name="Amaro Gonzalez C."/>
        </authorList>
    </citation>
    <scope>NUCLEOTIDE SEQUENCE</scope>
</reference>
<proteinExistence type="predicted"/>
<dbReference type="AlphaFoldDB" id="A0A0E9URT5"/>
<dbReference type="EMBL" id="GBXM01030080">
    <property type="protein sequence ID" value="JAH78497.1"/>
    <property type="molecule type" value="Transcribed_RNA"/>
</dbReference>
<reference evidence="1" key="2">
    <citation type="journal article" date="2015" name="Fish Shellfish Immunol.">
        <title>Early steps in the European eel (Anguilla anguilla)-Vibrio vulnificus interaction in the gills: Role of the RtxA13 toxin.</title>
        <authorList>
            <person name="Callol A."/>
            <person name="Pajuelo D."/>
            <person name="Ebbesson L."/>
            <person name="Teles M."/>
            <person name="MacKenzie S."/>
            <person name="Amaro C."/>
        </authorList>
    </citation>
    <scope>NUCLEOTIDE SEQUENCE</scope>
</reference>
<protein>
    <submittedName>
        <fullName evidence="1">Uncharacterized protein</fullName>
    </submittedName>
</protein>
<accession>A0A0E9URT5</accession>
<dbReference type="EMBL" id="GBXM01040894">
    <property type="protein sequence ID" value="JAH67683.1"/>
    <property type="molecule type" value="Transcribed_RNA"/>
</dbReference>
<sequence length="42" mass="4798">MFLSLQEGKSRLGVQLWGHSVSFGNEAVVPLECRICIIYLRF</sequence>